<evidence type="ECO:0000313" key="1">
    <source>
        <dbReference type="EMBL" id="GGE00268.1"/>
    </source>
</evidence>
<dbReference type="EMBL" id="BMIQ01000002">
    <property type="protein sequence ID" value="GGE00268.1"/>
    <property type="molecule type" value="Genomic_DNA"/>
</dbReference>
<gene>
    <name evidence="1" type="ORF">GCM10011390_18860</name>
</gene>
<comment type="caution">
    <text evidence="1">The sequence shown here is derived from an EMBL/GenBank/DDBJ whole genome shotgun (WGS) entry which is preliminary data.</text>
</comment>
<dbReference type="Proteomes" id="UP000644699">
    <property type="component" value="Unassembled WGS sequence"/>
</dbReference>
<name>A0A917E4K8_9HYPH</name>
<dbReference type="RefSeq" id="WP_188907959.1">
    <property type="nucleotide sequence ID" value="NZ_BMIQ01000002.1"/>
</dbReference>
<dbReference type="AlphaFoldDB" id="A0A917E4K8"/>
<sequence>MRAALAKILSSVARIVFLPVEIVVNGVRHVIQMLVPARNTESLDVAEDVVGEEVPAEQLQMMAAAREARKAAAEVRRSEPMRIRMAARELSEGRSVSKALFDPAVPDEAEVLDWMRDLGAFHLGLLMNATDEEIEWHLRGDRYRSIPLLPADEARAEELREANRMPDEIEWIRILIDRRKSNGDYPDGDQMDDLIAEARQLVESRARVGDHLPRRVSGGSRYDEAA</sequence>
<proteinExistence type="predicted"/>
<keyword evidence="2" id="KW-1185">Reference proteome</keyword>
<evidence type="ECO:0000313" key="2">
    <source>
        <dbReference type="Proteomes" id="UP000644699"/>
    </source>
</evidence>
<reference evidence="1" key="2">
    <citation type="submission" date="2020-09" db="EMBL/GenBank/DDBJ databases">
        <authorList>
            <person name="Sun Q."/>
            <person name="Zhou Y."/>
        </authorList>
    </citation>
    <scope>NUCLEOTIDE SEQUENCE</scope>
    <source>
        <strain evidence="1">CGMCC 1.15367</strain>
    </source>
</reference>
<organism evidence="1 2">
    <name type="scientific">Aureimonas endophytica</name>
    <dbReference type="NCBI Taxonomy" id="2027858"/>
    <lineage>
        <taxon>Bacteria</taxon>
        <taxon>Pseudomonadati</taxon>
        <taxon>Pseudomonadota</taxon>
        <taxon>Alphaproteobacteria</taxon>
        <taxon>Hyphomicrobiales</taxon>
        <taxon>Aurantimonadaceae</taxon>
        <taxon>Aureimonas</taxon>
    </lineage>
</organism>
<protein>
    <submittedName>
        <fullName evidence="1">Uncharacterized protein</fullName>
    </submittedName>
</protein>
<reference evidence="1" key="1">
    <citation type="journal article" date="2014" name="Int. J. Syst. Evol. Microbiol.">
        <title>Complete genome sequence of Corynebacterium casei LMG S-19264T (=DSM 44701T), isolated from a smear-ripened cheese.</title>
        <authorList>
            <consortium name="US DOE Joint Genome Institute (JGI-PGF)"/>
            <person name="Walter F."/>
            <person name="Albersmeier A."/>
            <person name="Kalinowski J."/>
            <person name="Ruckert C."/>
        </authorList>
    </citation>
    <scope>NUCLEOTIDE SEQUENCE</scope>
    <source>
        <strain evidence="1">CGMCC 1.15367</strain>
    </source>
</reference>
<accession>A0A917E4K8</accession>